<comment type="caution">
    <text evidence="2">The sequence shown here is derived from an EMBL/GenBank/DDBJ whole genome shotgun (WGS) entry which is preliminary data.</text>
</comment>
<accession>A0A813BKJ1</accession>
<feature type="compositionally biased region" description="Basic and acidic residues" evidence="1">
    <location>
        <begin position="490"/>
        <end position="509"/>
    </location>
</feature>
<reference evidence="2" key="1">
    <citation type="submission" date="2021-02" db="EMBL/GenBank/DDBJ databases">
        <authorList>
            <person name="Dougan E. K."/>
            <person name="Rhodes N."/>
            <person name="Thang M."/>
            <person name="Chan C."/>
        </authorList>
    </citation>
    <scope>NUCLEOTIDE SEQUENCE</scope>
</reference>
<evidence type="ECO:0000313" key="2">
    <source>
        <dbReference type="EMBL" id="CAE7905683.1"/>
    </source>
</evidence>
<keyword evidence="3" id="KW-1185">Reference proteome</keyword>
<feature type="region of interest" description="Disordered" evidence="1">
    <location>
        <begin position="609"/>
        <end position="675"/>
    </location>
</feature>
<feature type="compositionally biased region" description="Basic and acidic residues" evidence="1">
    <location>
        <begin position="447"/>
        <end position="480"/>
    </location>
</feature>
<dbReference type="OrthoDB" id="444363at2759"/>
<evidence type="ECO:0000256" key="1">
    <source>
        <dbReference type="SAM" id="MobiDB-lite"/>
    </source>
</evidence>
<name>A0A813BKJ1_9DINO</name>
<dbReference type="Proteomes" id="UP000601435">
    <property type="component" value="Unassembled WGS sequence"/>
</dbReference>
<feature type="region of interest" description="Disordered" evidence="1">
    <location>
        <begin position="788"/>
        <end position="813"/>
    </location>
</feature>
<feature type="non-terminal residue" evidence="2">
    <location>
        <position position="1263"/>
    </location>
</feature>
<sequence>MSNGQQGFLPSLKLGPREAPKQQTARAAFGTKEPGVRLSLPATPQSARIQKPVQRPPETRAEEAADDLDAGHFNISTSTVASCPALQITAQEWGSSAAWLMQADIIRNHRLKSQLSQLRLSDFFDCHGGPHFKRLSISFAAKQNAQVGSTFGSTSNLHEYAELSDFQGTSHSSDEREKGESKALLEDSHSQGDLKELSGLSDLGSSKAFLAASEARARDLLITQQKAELLLLQVRDEERLRTAEVDERRLGLLFSEIPNFESLLPKSVEVKSLVPVDLLEEQEQAEKQSIERQNGFLADNHFIEGSQMCWLFTHAEVLVLSRCLSRWCVSTRGPSFAMGMGMDRPTFCRLLLEVELVDQVAVPYFWAVSLFDSLAQPCRICPPQAHHAPTAPVQSIVNRFRLISLLDIIARQHYEAIDRYEFVDRMKQGAKKLRIYDDAYVAGMTKANHEHKAEQRDERSKEKSHERRESVDASHGEPGKHIHRNSKAQGSERRESTDEHEKAEKEKGKNQPHVKVWKSMVERDLACRERLVTSMLVEPEVLHVVHFYRDVFSTLFECYAPSGQMQWMDFWQFCVDFHISPQLVTEQQLRRAYETTECFTLLPPRPILPEVPKTKRRAAESTPSKSRAGARREKPNSSASPTPSQPKLKQLSASPDPVSHAHSGKDEDKFKGTDSTISSALTEDSEALECDTAFEVPAFTETLCRIVFLYLGFYGNGVQQSSSSLYKISWLVAYLRLVSTQMHEGLDDFGPAETEPGSPEPRGAEAVVKKLPLSRWEEPPRQKLTGQTILQPHAGPGNKKVVRRRGKQQPMAPKMLPGRITREAAMNVNRQKTRSSVRDAVRQLGKASVVVRAIHDVTNVTVKKMDSSSDEDLPTGPTAASRGSTPKAPVAPGGPAAAASARSRVDPDALTSHVASAFKPMAREPPNQVLPVEDLLKAEAGKFAVENGRCQLCERSGDRDLSWSNPGCRGCSVVDALKLEDHLFARLMLPDRSASNVKIRRPKAKPLVGSRLRPTFVSGPDPRQITISIFWFGSWVGVADCRSARNAGIRTPELVASSAAYNGALAVWDTRGFDIPSGRQEEYKLRSVFGFTINAPFLQDEDRMKIVESDEVAACGDAYSSVATLKVQGPTHGQRESGTSSSSTWTGFAAMQPGSYRACFCGGFGECCNVDGAFATELLRFVVAGAESDHYAVCEVSLLSWPLSEIKTCIIEGFRGVGLQAGDMIMLQTGEFCGLAGSIPGLPNNGVLTSRSPDARDLAGVHQ</sequence>
<proteinExistence type="predicted"/>
<feature type="region of interest" description="Disordered" evidence="1">
    <location>
        <begin position="446"/>
        <end position="515"/>
    </location>
</feature>
<feature type="compositionally biased region" description="Low complexity" evidence="1">
    <location>
        <begin position="888"/>
        <end position="902"/>
    </location>
</feature>
<feature type="region of interest" description="Disordered" evidence="1">
    <location>
        <begin position="1"/>
        <end position="62"/>
    </location>
</feature>
<feature type="compositionally biased region" description="Basic and acidic residues" evidence="1">
    <location>
        <begin position="172"/>
        <end position="190"/>
    </location>
</feature>
<organism evidence="2 3">
    <name type="scientific">Symbiodinium necroappetens</name>
    <dbReference type="NCBI Taxonomy" id="1628268"/>
    <lineage>
        <taxon>Eukaryota</taxon>
        <taxon>Sar</taxon>
        <taxon>Alveolata</taxon>
        <taxon>Dinophyceae</taxon>
        <taxon>Suessiales</taxon>
        <taxon>Symbiodiniaceae</taxon>
        <taxon>Symbiodinium</taxon>
    </lineage>
</organism>
<dbReference type="EMBL" id="CAJNJA010072030">
    <property type="protein sequence ID" value="CAE7905683.1"/>
    <property type="molecule type" value="Genomic_DNA"/>
</dbReference>
<feature type="compositionally biased region" description="Basic and acidic residues" evidence="1">
    <location>
        <begin position="663"/>
        <end position="672"/>
    </location>
</feature>
<evidence type="ECO:0000313" key="3">
    <source>
        <dbReference type="Proteomes" id="UP000601435"/>
    </source>
</evidence>
<protein>
    <submittedName>
        <fullName evidence="2">Uncharacterized protein</fullName>
    </submittedName>
</protein>
<gene>
    <name evidence="2" type="ORF">SNEC2469_LOCUS30641</name>
</gene>
<feature type="compositionally biased region" description="Polar residues" evidence="1">
    <location>
        <begin position="636"/>
        <end position="653"/>
    </location>
</feature>
<dbReference type="AlphaFoldDB" id="A0A813BKJ1"/>
<feature type="region of interest" description="Disordered" evidence="1">
    <location>
        <begin position="862"/>
        <end position="908"/>
    </location>
</feature>
<feature type="region of interest" description="Disordered" evidence="1">
    <location>
        <begin position="165"/>
        <end position="190"/>
    </location>
</feature>